<reference evidence="1" key="1">
    <citation type="submission" date="2019-06" db="EMBL/GenBank/DDBJ databases">
        <authorList>
            <person name="Zheng W."/>
        </authorList>
    </citation>
    <scope>NUCLEOTIDE SEQUENCE</scope>
    <source>
        <strain evidence="1">QDHG01</strain>
    </source>
</reference>
<dbReference type="AlphaFoldDB" id="A0A8J8NAL6"/>
<evidence type="ECO:0000313" key="1">
    <source>
        <dbReference type="EMBL" id="TNV71382.1"/>
    </source>
</evidence>
<name>A0A8J8NAL6_HALGN</name>
<dbReference type="EMBL" id="RRYP01029856">
    <property type="protein sequence ID" value="TNV71382.1"/>
    <property type="molecule type" value="Genomic_DNA"/>
</dbReference>
<comment type="caution">
    <text evidence="1">The sequence shown here is derived from an EMBL/GenBank/DDBJ whole genome shotgun (WGS) entry which is preliminary data.</text>
</comment>
<gene>
    <name evidence="1" type="ORF">FGO68_gene607</name>
</gene>
<dbReference type="Proteomes" id="UP000785679">
    <property type="component" value="Unassembled WGS sequence"/>
</dbReference>
<protein>
    <submittedName>
        <fullName evidence="1">Uncharacterized protein</fullName>
    </submittedName>
</protein>
<evidence type="ECO:0000313" key="2">
    <source>
        <dbReference type="Proteomes" id="UP000785679"/>
    </source>
</evidence>
<organism evidence="1 2">
    <name type="scientific">Halteria grandinella</name>
    <dbReference type="NCBI Taxonomy" id="5974"/>
    <lineage>
        <taxon>Eukaryota</taxon>
        <taxon>Sar</taxon>
        <taxon>Alveolata</taxon>
        <taxon>Ciliophora</taxon>
        <taxon>Intramacronucleata</taxon>
        <taxon>Spirotrichea</taxon>
        <taxon>Stichotrichia</taxon>
        <taxon>Sporadotrichida</taxon>
        <taxon>Halteriidae</taxon>
        <taxon>Halteria</taxon>
    </lineage>
</organism>
<proteinExistence type="predicted"/>
<dbReference type="InterPro" id="IPR013320">
    <property type="entry name" value="ConA-like_dom_sf"/>
</dbReference>
<accession>A0A8J8NAL6</accession>
<dbReference type="SUPFAM" id="SSF49899">
    <property type="entry name" value="Concanavalin A-like lectins/glucanases"/>
    <property type="match status" value="1"/>
</dbReference>
<keyword evidence="2" id="KW-1185">Reference proteome</keyword>
<sequence length="495" mass="57553">MGLKFNGIECTSDSNTLRARQNTHLPIATYNASGPQIPYSIGFYFRLSPKMMNDALQTQDLILIQSDPYYAWGRFFEVKMRDGDLHMLVESGGNWRDMDAFYGSDATYREGFWFYFIIGFLRNLIKEINDGSVSNYNHPTADQTIHFGQNSFSTWDSDFSIRDFHLDQTSGQIYSLDQIFFLSRTRYQTYLISGVQIPFNESYGNYIYDIKRGPAGVFNLRDTSQSDLVWEWDPYVPVMCDGPDIAFLTTNYQLYCGYREVFHFMGGNDQIKLSNIGYDTQITQNHDFSLSFFLRLNADPNYSKAQHILTMNPTQPGSIILRGTHTLYPNIVYWFEMQPIIFGQAVGNASHWCYLEIWCMYRLVKNHDNFAQYVNTGQYGGTLYYPGWADTYGNIWYSHAFDNQIWIGGSSGAHEPFTGYLRDLKLFNSVVDLIFQSRHTLWEALGTKFRTKTIQPTRLLNSSYLAENRVGQRYQQYRRFQLLPSCATLQDHRLN</sequence>